<keyword evidence="1" id="KW-1133">Transmembrane helix</keyword>
<dbReference type="Proteomes" id="UP000241421">
    <property type="component" value="Unassembled WGS sequence"/>
</dbReference>
<keyword evidence="3" id="KW-1185">Reference proteome</keyword>
<reference evidence="2 3" key="1">
    <citation type="submission" date="2018-04" db="EMBL/GenBank/DDBJ databases">
        <title>Massilia violaceinigra sp. nov., a novel purple-pigmented bacterium isolated from Tianshan glacier, Xinjiang, China.</title>
        <authorList>
            <person name="Wang H."/>
        </authorList>
    </citation>
    <scope>NUCLEOTIDE SEQUENCE [LARGE SCALE GENOMIC DNA]</scope>
    <source>
        <strain evidence="2 3">B448-2</strain>
    </source>
</reference>
<accession>A0A2U2HHY1</accession>
<dbReference type="InterPro" id="IPR046730">
    <property type="entry name" value="DUF6622"/>
</dbReference>
<gene>
    <name evidence="2" type="ORF">C7C56_017240</name>
</gene>
<name>A0A2U2HHY1_9BURK</name>
<organism evidence="2 3">
    <name type="scientific">Massilia glaciei</name>
    <dbReference type="NCBI Taxonomy" id="1524097"/>
    <lineage>
        <taxon>Bacteria</taxon>
        <taxon>Pseudomonadati</taxon>
        <taxon>Pseudomonadota</taxon>
        <taxon>Betaproteobacteria</taxon>
        <taxon>Burkholderiales</taxon>
        <taxon>Oxalobacteraceae</taxon>
        <taxon>Telluria group</taxon>
        <taxon>Massilia</taxon>
    </lineage>
</organism>
<dbReference type="Pfam" id="PF20327">
    <property type="entry name" value="DUF6622"/>
    <property type="match status" value="1"/>
</dbReference>
<dbReference type="OrthoDB" id="3034721at2"/>
<keyword evidence="1" id="KW-0472">Membrane</keyword>
<protein>
    <recommendedName>
        <fullName evidence="4">DUF1453 domain-containing protein</fullName>
    </recommendedName>
</protein>
<keyword evidence="1" id="KW-0812">Transmembrane</keyword>
<sequence>MLLQIISHTPVYVWAILAFLIHRGAISSRDREIEVARLVIIPAAMLGLSLQGIYTTFGPSGVAVQAWAAGAALATFIAFKSDACARDIAHPARGTIAVRGSWLPLTLMLAIFLTKYAVAVAVSVTSTLQRDPLFAIGICALYGAFNGLFAGTLLRSLVLYRRAGAARPAAAQPV</sequence>
<evidence type="ECO:0000313" key="3">
    <source>
        <dbReference type="Proteomes" id="UP000241421"/>
    </source>
</evidence>
<dbReference type="AlphaFoldDB" id="A0A2U2HHY1"/>
<evidence type="ECO:0008006" key="4">
    <source>
        <dbReference type="Google" id="ProtNLM"/>
    </source>
</evidence>
<evidence type="ECO:0000313" key="2">
    <source>
        <dbReference type="EMBL" id="PWF45518.1"/>
    </source>
</evidence>
<proteinExistence type="predicted"/>
<feature type="transmembrane region" description="Helical" evidence="1">
    <location>
        <begin position="6"/>
        <end position="23"/>
    </location>
</feature>
<comment type="caution">
    <text evidence="2">The sequence shown here is derived from an EMBL/GenBank/DDBJ whole genome shotgun (WGS) entry which is preliminary data.</text>
</comment>
<evidence type="ECO:0000256" key="1">
    <source>
        <dbReference type="SAM" id="Phobius"/>
    </source>
</evidence>
<dbReference type="EMBL" id="PXWF02000251">
    <property type="protein sequence ID" value="PWF45518.1"/>
    <property type="molecule type" value="Genomic_DNA"/>
</dbReference>
<feature type="transmembrane region" description="Helical" evidence="1">
    <location>
        <begin position="100"/>
        <end position="122"/>
    </location>
</feature>
<feature type="transmembrane region" description="Helical" evidence="1">
    <location>
        <begin position="60"/>
        <end position="79"/>
    </location>
</feature>
<feature type="transmembrane region" description="Helical" evidence="1">
    <location>
        <begin position="134"/>
        <end position="154"/>
    </location>
</feature>
<feature type="transmembrane region" description="Helical" evidence="1">
    <location>
        <begin position="35"/>
        <end position="54"/>
    </location>
</feature>